<reference evidence="2 3" key="1">
    <citation type="journal article" date="2019" name="Sci. Rep.">
        <title>Comparative genomics of chytrid fungi reveal insights into the obligate biotrophic and pathogenic lifestyle of Synchytrium endobioticum.</title>
        <authorList>
            <person name="van de Vossenberg B.T.L.H."/>
            <person name="Warris S."/>
            <person name="Nguyen H.D.T."/>
            <person name="van Gent-Pelzer M.P.E."/>
            <person name="Joly D.L."/>
            <person name="van de Geest H.C."/>
            <person name="Bonants P.J.M."/>
            <person name="Smith D.S."/>
            <person name="Levesque C.A."/>
            <person name="van der Lee T.A.J."/>
        </authorList>
    </citation>
    <scope>NUCLEOTIDE SEQUENCE [LARGE SCALE GENOMIC DNA]</scope>
    <source>
        <strain evidence="2 3">CBS 675.73</strain>
    </source>
</reference>
<feature type="compositionally biased region" description="Polar residues" evidence="1">
    <location>
        <begin position="63"/>
        <end position="78"/>
    </location>
</feature>
<evidence type="ECO:0000256" key="1">
    <source>
        <dbReference type="SAM" id="MobiDB-lite"/>
    </source>
</evidence>
<protein>
    <submittedName>
        <fullName evidence="2">Uncharacterized protein</fullName>
    </submittedName>
</protein>
<feature type="region of interest" description="Disordered" evidence="1">
    <location>
        <begin position="94"/>
        <end position="122"/>
    </location>
</feature>
<name>A0A507DL71_9FUNG</name>
<keyword evidence="3" id="KW-1185">Reference proteome</keyword>
<dbReference type="AlphaFoldDB" id="A0A507DL71"/>
<gene>
    <name evidence="2" type="ORF">CcCBS67573_g09922</name>
</gene>
<comment type="caution">
    <text evidence="2">The sequence shown here is derived from an EMBL/GenBank/DDBJ whole genome shotgun (WGS) entry which is preliminary data.</text>
</comment>
<feature type="region of interest" description="Disordered" evidence="1">
    <location>
        <begin position="52"/>
        <end position="79"/>
    </location>
</feature>
<dbReference type="OrthoDB" id="2151353at2759"/>
<dbReference type="Proteomes" id="UP000320333">
    <property type="component" value="Unassembled WGS sequence"/>
</dbReference>
<evidence type="ECO:0000313" key="2">
    <source>
        <dbReference type="EMBL" id="TPX52171.1"/>
    </source>
</evidence>
<dbReference type="EMBL" id="QEAP01001065">
    <property type="protein sequence ID" value="TPX52171.1"/>
    <property type="molecule type" value="Genomic_DNA"/>
</dbReference>
<feature type="region of interest" description="Disordered" evidence="1">
    <location>
        <begin position="1"/>
        <end position="26"/>
    </location>
</feature>
<accession>A0A507DL71</accession>
<proteinExistence type="predicted"/>
<organism evidence="2 3">
    <name type="scientific">Chytriomyces confervae</name>
    <dbReference type="NCBI Taxonomy" id="246404"/>
    <lineage>
        <taxon>Eukaryota</taxon>
        <taxon>Fungi</taxon>
        <taxon>Fungi incertae sedis</taxon>
        <taxon>Chytridiomycota</taxon>
        <taxon>Chytridiomycota incertae sedis</taxon>
        <taxon>Chytridiomycetes</taxon>
        <taxon>Chytridiales</taxon>
        <taxon>Chytriomycetaceae</taxon>
        <taxon>Chytriomyces</taxon>
    </lineage>
</organism>
<evidence type="ECO:0000313" key="3">
    <source>
        <dbReference type="Proteomes" id="UP000320333"/>
    </source>
</evidence>
<sequence length="594" mass="67169">MNRANPGGHAMRQNECAPSTADMGLTPSTFARIQPRTRGRPSGVQLLNLPQSSAVERSEAQRHQITSSNSPSSGSLQHANGAPVSLLQHANAVPARGRSNGSNDLEESNHQNNGTDAEEEFEDANASFTEANDQGLGIEFADEEQRARNQYLEHQALRAQADWAHNSQDGTRIYAEPQKEYKSWCETQGYPETFVTESRLLRFLKHLETRPLKKRGRKSTQDYQMRTTRKINGEVVLLECRNKAGDIVFRHEDYDNLTNNATANILSHHSIKVYLNALVHLYFWQTVDVTDQEPKPLPTRTQYQKLLLKHKEDHERRKATSSDDAGLDNMALRIDDAKWMQLAMRMLKSKKLVEEESITRGPVEILIGRSKVSKTNHYERAEHFGFFRSKNVLECSWGWQVEIMARGYSVGIDGRIWTTPDVSNRDTFYQVKVLHDPKYGSMYKAVCKAMEEIGLHSKVTELLESGHYATAIAESDYLAVMTRNREILVQDMAGKMDDATYMAAIGNHDSFLNCLLFDNDDFRAYRIAAHEKRAALSAELTRSQELERAVPEVVSALDGIRYEGLGQHVTVVEGIETLDKKVSALAHVPQHLFN</sequence>